<evidence type="ECO:0000256" key="14">
    <source>
        <dbReference type="ARBA" id="ARBA00033245"/>
    </source>
</evidence>
<organism evidence="20 21">
    <name type="scientific">Saccharopolyspora gloriosae</name>
    <dbReference type="NCBI Taxonomy" id="455344"/>
    <lineage>
        <taxon>Bacteria</taxon>
        <taxon>Bacillati</taxon>
        <taxon>Actinomycetota</taxon>
        <taxon>Actinomycetes</taxon>
        <taxon>Pseudonocardiales</taxon>
        <taxon>Pseudonocardiaceae</taxon>
        <taxon>Saccharopolyspora</taxon>
    </lineage>
</organism>
<dbReference type="RefSeq" id="WP_184484007.1">
    <property type="nucleotide sequence ID" value="NZ_JACHIV010000001.1"/>
</dbReference>
<evidence type="ECO:0000256" key="3">
    <source>
        <dbReference type="ARBA" id="ARBA00015325"/>
    </source>
</evidence>
<dbReference type="Proteomes" id="UP000580474">
    <property type="component" value="Unassembled WGS sequence"/>
</dbReference>
<gene>
    <name evidence="20" type="ORF">BJ969_005660</name>
</gene>
<comment type="similarity">
    <text evidence="2">Belongs to the OXA1/ALB3/YidC family. Type 1 subfamily.</text>
</comment>
<feature type="transmembrane region" description="Helical" evidence="18">
    <location>
        <begin position="30"/>
        <end position="52"/>
    </location>
</feature>
<feature type="transmembrane region" description="Helical" evidence="18">
    <location>
        <begin position="168"/>
        <end position="187"/>
    </location>
</feature>
<evidence type="ECO:0000256" key="4">
    <source>
        <dbReference type="ARBA" id="ARBA00022448"/>
    </source>
</evidence>
<accession>A0A840NTP8</accession>
<evidence type="ECO:0000256" key="11">
    <source>
        <dbReference type="ARBA" id="ARBA00025034"/>
    </source>
</evidence>
<feature type="compositionally biased region" description="Basic and acidic residues" evidence="17">
    <location>
        <begin position="339"/>
        <end position="352"/>
    </location>
</feature>
<sequence>MLDFIYYPVSAILWFWHEIFGFVLDPASGYAWALSVVFLVFTLRALLFKPFVHQVRSMKKMQEFAPQVRSLQEKYGHDKQRLAQEMQKLQQEQGFNPISGCLPMLVQVPVFIGLFHVLNGFRPGAESNFVFGKEEVASFVSADLFGAKLSNTISQTPEVLAAFGTDRTSMLIVGVPLMIAAAIATHFTSRHSVQRQTAEAAQNPQTEIMNRMVLWVFPMFAIIGGPFLPLAILLYWLANNFWTLAQQRIVYTRIDREEAESAAAATVIDGTAVTTTASEASTTAAPTPEIAPAPAPAPASDAERTTAEPGEPARGEEAEDASPAPAATTDQPGDAPGVLEDRSRDNRPGESR</sequence>
<dbReference type="InterPro" id="IPR028055">
    <property type="entry name" value="YidC/Oxa/ALB_C"/>
</dbReference>
<evidence type="ECO:0000256" key="10">
    <source>
        <dbReference type="ARBA" id="ARBA00023186"/>
    </source>
</evidence>
<feature type="domain" description="Membrane insertase YidC/Oxa/ALB C-terminal" evidence="19">
    <location>
        <begin position="32"/>
        <end position="251"/>
    </location>
</feature>
<evidence type="ECO:0000256" key="16">
    <source>
        <dbReference type="RuleBase" id="RU003945"/>
    </source>
</evidence>
<feature type="transmembrane region" description="Helical" evidence="18">
    <location>
        <begin position="212"/>
        <end position="238"/>
    </location>
</feature>
<reference evidence="20 21" key="1">
    <citation type="submission" date="2020-08" db="EMBL/GenBank/DDBJ databases">
        <title>Sequencing the genomes of 1000 actinobacteria strains.</title>
        <authorList>
            <person name="Klenk H.-P."/>
        </authorList>
    </citation>
    <scope>NUCLEOTIDE SEQUENCE [LARGE SCALE GENOMIC DNA]</scope>
    <source>
        <strain evidence="20 21">DSM 45582</strain>
    </source>
</reference>
<dbReference type="InterPro" id="IPR047196">
    <property type="entry name" value="YidC_ALB_C"/>
</dbReference>
<dbReference type="NCBIfam" id="NF002899">
    <property type="entry name" value="PRK03449.1"/>
    <property type="match status" value="1"/>
</dbReference>
<dbReference type="CDD" id="cd20070">
    <property type="entry name" value="5TM_YidC_Alb3"/>
    <property type="match status" value="1"/>
</dbReference>
<evidence type="ECO:0000256" key="12">
    <source>
        <dbReference type="ARBA" id="ARBA00026028"/>
    </source>
</evidence>
<dbReference type="PANTHER" id="PTHR12428:SF65">
    <property type="entry name" value="CYTOCHROME C OXIDASE ASSEMBLY PROTEIN COX18, MITOCHONDRIAL"/>
    <property type="match status" value="1"/>
</dbReference>
<feature type="region of interest" description="Disordered" evidence="17">
    <location>
        <begin position="277"/>
        <end position="352"/>
    </location>
</feature>
<keyword evidence="10" id="KW-0143">Chaperone</keyword>
<feature type="compositionally biased region" description="Basic and acidic residues" evidence="17">
    <location>
        <begin position="301"/>
        <end position="316"/>
    </location>
</feature>
<comment type="subcellular location">
    <subcellularLocation>
        <location evidence="1">Cell membrane</location>
        <topology evidence="1">Multi-pass membrane protein</topology>
    </subcellularLocation>
    <subcellularLocation>
        <location evidence="16">Membrane</location>
        <topology evidence="16">Multi-pass membrane protein</topology>
    </subcellularLocation>
</comment>
<keyword evidence="4" id="KW-0813">Transport</keyword>
<evidence type="ECO:0000256" key="9">
    <source>
        <dbReference type="ARBA" id="ARBA00023136"/>
    </source>
</evidence>
<keyword evidence="7" id="KW-0653">Protein transport</keyword>
<name>A0A840NTP8_9PSEU</name>
<dbReference type="GO" id="GO:0032977">
    <property type="term" value="F:membrane insertase activity"/>
    <property type="evidence" value="ECO:0007669"/>
    <property type="project" value="InterPro"/>
</dbReference>
<dbReference type="GO" id="GO:0005886">
    <property type="term" value="C:plasma membrane"/>
    <property type="evidence" value="ECO:0007669"/>
    <property type="project" value="UniProtKB-SubCell"/>
</dbReference>
<comment type="function">
    <text evidence="11">Required for the insertion and/or proper folding and/or complex formation of integral membrane proteins into the membrane. Involved in integration of membrane proteins that insert both dependently and independently of the Sec translocase complex, as well as at least some lipoproteins. Aids folding of multispanning membrane proteins.</text>
</comment>
<keyword evidence="5" id="KW-1003">Cell membrane</keyword>
<dbReference type="GO" id="GO:0051205">
    <property type="term" value="P:protein insertion into membrane"/>
    <property type="evidence" value="ECO:0007669"/>
    <property type="project" value="TreeGrafter"/>
</dbReference>
<keyword evidence="6 16" id="KW-0812">Transmembrane</keyword>
<dbReference type="GO" id="GO:0015031">
    <property type="term" value="P:protein transport"/>
    <property type="evidence" value="ECO:0007669"/>
    <property type="project" value="UniProtKB-KW"/>
</dbReference>
<protein>
    <recommendedName>
        <fullName evidence="3">Membrane protein insertase YidC</fullName>
    </recommendedName>
    <alternativeName>
        <fullName evidence="15">Foldase YidC</fullName>
    </alternativeName>
    <alternativeName>
        <fullName evidence="14">Membrane integrase YidC</fullName>
    </alternativeName>
    <alternativeName>
        <fullName evidence="13">Membrane protein YidC</fullName>
    </alternativeName>
</protein>
<dbReference type="NCBIfam" id="TIGR03592">
    <property type="entry name" value="yidC_oxa1_cterm"/>
    <property type="match status" value="1"/>
</dbReference>
<evidence type="ECO:0000256" key="5">
    <source>
        <dbReference type="ARBA" id="ARBA00022475"/>
    </source>
</evidence>
<dbReference type="AlphaFoldDB" id="A0A840NTP8"/>
<keyword evidence="21" id="KW-1185">Reference proteome</keyword>
<comment type="caution">
    <text evidence="20">The sequence shown here is derived from an EMBL/GenBank/DDBJ whole genome shotgun (WGS) entry which is preliminary data.</text>
</comment>
<feature type="compositionally biased region" description="Low complexity" evidence="17">
    <location>
        <begin position="277"/>
        <end position="288"/>
    </location>
</feature>
<dbReference type="EMBL" id="JACHIV010000001">
    <property type="protein sequence ID" value="MBB5072572.1"/>
    <property type="molecule type" value="Genomic_DNA"/>
</dbReference>
<keyword evidence="8 18" id="KW-1133">Transmembrane helix</keyword>
<evidence type="ECO:0000313" key="21">
    <source>
        <dbReference type="Proteomes" id="UP000580474"/>
    </source>
</evidence>
<feature type="transmembrane region" description="Helical" evidence="18">
    <location>
        <begin position="95"/>
        <end position="118"/>
    </location>
</feature>
<evidence type="ECO:0000259" key="19">
    <source>
        <dbReference type="Pfam" id="PF02096"/>
    </source>
</evidence>
<evidence type="ECO:0000256" key="6">
    <source>
        <dbReference type="ARBA" id="ARBA00022692"/>
    </source>
</evidence>
<dbReference type="InterPro" id="IPR001708">
    <property type="entry name" value="YidC/ALB3/OXA1/COX18"/>
</dbReference>
<evidence type="ECO:0000256" key="18">
    <source>
        <dbReference type="SAM" id="Phobius"/>
    </source>
</evidence>
<comment type="subunit">
    <text evidence="12">Interacts with the Sec translocase complex via SecD. Specifically interacts with transmembrane segments of nascent integral membrane proteins during membrane integration.</text>
</comment>
<evidence type="ECO:0000256" key="2">
    <source>
        <dbReference type="ARBA" id="ARBA00010527"/>
    </source>
</evidence>
<evidence type="ECO:0000313" key="20">
    <source>
        <dbReference type="EMBL" id="MBB5072572.1"/>
    </source>
</evidence>
<evidence type="ECO:0000256" key="13">
    <source>
        <dbReference type="ARBA" id="ARBA00031538"/>
    </source>
</evidence>
<feature type="compositionally biased region" description="Low complexity" evidence="17">
    <location>
        <begin position="321"/>
        <end position="330"/>
    </location>
</feature>
<evidence type="ECO:0000256" key="17">
    <source>
        <dbReference type="SAM" id="MobiDB-lite"/>
    </source>
</evidence>
<proteinExistence type="inferred from homology"/>
<dbReference type="PANTHER" id="PTHR12428">
    <property type="entry name" value="OXA1"/>
    <property type="match status" value="1"/>
</dbReference>
<evidence type="ECO:0000256" key="15">
    <source>
        <dbReference type="ARBA" id="ARBA00033342"/>
    </source>
</evidence>
<keyword evidence="9 18" id="KW-0472">Membrane</keyword>
<evidence type="ECO:0000256" key="1">
    <source>
        <dbReference type="ARBA" id="ARBA00004651"/>
    </source>
</evidence>
<dbReference type="Pfam" id="PF02096">
    <property type="entry name" value="60KD_IMP"/>
    <property type="match status" value="1"/>
</dbReference>
<evidence type="ECO:0000256" key="7">
    <source>
        <dbReference type="ARBA" id="ARBA00022927"/>
    </source>
</evidence>
<evidence type="ECO:0000256" key="8">
    <source>
        <dbReference type="ARBA" id="ARBA00022989"/>
    </source>
</evidence>